<dbReference type="SUPFAM" id="SSF51905">
    <property type="entry name" value="FAD/NAD(P)-binding domain"/>
    <property type="match status" value="1"/>
</dbReference>
<name>A0AAW1S0E8_9CHLO</name>
<organism evidence="1 2">
    <name type="scientific">Apatococcus lobatus</name>
    <dbReference type="NCBI Taxonomy" id="904363"/>
    <lineage>
        <taxon>Eukaryota</taxon>
        <taxon>Viridiplantae</taxon>
        <taxon>Chlorophyta</taxon>
        <taxon>core chlorophytes</taxon>
        <taxon>Trebouxiophyceae</taxon>
        <taxon>Chlorellales</taxon>
        <taxon>Chlorellaceae</taxon>
        <taxon>Apatococcus</taxon>
    </lineage>
</organism>
<comment type="caution">
    <text evidence="1">The sequence shown here is derived from an EMBL/GenBank/DDBJ whole genome shotgun (WGS) entry which is preliminary data.</text>
</comment>
<dbReference type="EMBL" id="JALJOS010000005">
    <property type="protein sequence ID" value="KAK9839128.1"/>
    <property type="molecule type" value="Genomic_DNA"/>
</dbReference>
<evidence type="ECO:0000313" key="1">
    <source>
        <dbReference type="EMBL" id="KAK9839128.1"/>
    </source>
</evidence>
<evidence type="ECO:0000313" key="2">
    <source>
        <dbReference type="Proteomes" id="UP001438707"/>
    </source>
</evidence>
<dbReference type="InterPro" id="IPR036188">
    <property type="entry name" value="FAD/NAD-bd_sf"/>
</dbReference>
<dbReference type="Proteomes" id="UP001438707">
    <property type="component" value="Unassembled WGS sequence"/>
</dbReference>
<accession>A0AAW1S0E8</accession>
<reference evidence="1 2" key="1">
    <citation type="journal article" date="2024" name="Nat. Commun.">
        <title>Phylogenomics reveals the evolutionary origins of lichenization in chlorophyte algae.</title>
        <authorList>
            <person name="Puginier C."/>
            <person name="Libourel C."/>
            <person name="Otte J."/>
            <person name="Skaloud P."/>
            <person name="Haon M."/>
            <person name="Grisel S."/>
            <person name="Petersen M."/>
            <person name="Berrin J.G."/>
            <person name="Delaux P.M."/>
            <person name="Dal Grande F."/>
            <person name="Keller J."/>
        </authorList>
    </citation>
    <scope>NUCLEOTIDE SEQUENCE [LARGE SCALE GENOMIC DNA]</scope>
    <source>
        <strain evidence="1 2">SAG 2145</strain>
    </source>
</reference>
<proteinExistence type="predicted"/>
<gene>
    <name evidence="1" type="ORF">WJX74_010010</name>
</gene>
<protein>
    <submittedName>
        <fullName evidence="1">Uncharacterized protein</fullName>
    </submittedName>
</protein>
<keyword evidence="2" id="KW-1185">Reference proteome</keyword>
<sequence>MLQPEDLPAEPEAGWRHIHIIGGGPAGASCAVSLAEARPSDDKVRIYVYEKRCRKSEAGNRLIFSLATNRRRHQVVTIQAKVAKRVWTPQTMAVMLQPRSEGAHRLPRAEGTVRVEQMWPDAIQMPLVDIEDNGMERMQDPDIQKYVRVIPGELSREAYDALVARSNTILLMADGGGSTTRRWAFEDLAQKGDCQNVHKSEEAAGLFFSLEDGHLDERQAANTVLLTLSQTVFLGNFSVLKGRGFINLRLMPGMSSLLRTADGAPATFANPAYLRVGPGSPGEEKMLQGLTDDANPLVQALKAAAGFFQVPWKSVQLVCGIKISPCKAEVMRKDLAALAVGDAAFQVHFWPGRGLNSGLQTSCRAVQLVHEALQEGRKAGLLQLDYHRHKQKYASYVDTLSRVEVMERSKLPQLPTTEEVKALTLERARTILKTRALAAKCRVVPAYAGAAQAFQPCMSKVYELITGLPEDQVKLLAASEEWPPQNWASPTDYLPPEGVLFPAVPTHPTLLQRSLRGLWLIPATAGSYLKHILSLH</sequence>
<dbReference type="Gene3D" id="3.50.50.60">
    <property type="entry name" value="FAD/NAD(P)-binding domain"/>
    <property type="match status" value="1"/>
</dbReference>
<dbReference type="AlphaFoldDB" id="A0AAW1S0E8"/>